<dbReference type="CDD" id="cd16917">
    <property type="entry name" value="HATPase_UhpB-NarQ-NarX-like"/>
    <property type="match status" value="1"/>
</dbReference>
<dbReference type="EC" id="2.7.13.3" evidence="4"/>
<evidence type="ECO:0000256" key="9">
    <source>
        <dbReference type="ARBA" id="ARBA00022777"/>
    </source>
</evidence>
<evidence type="ECO:0000256" key="4">
    <source>
        <dbReference type="ARBA" id="ARBA00012438"/>
    </source>
</evidence>
<keyword evidence="9 17" id="KW-0418">Kinase</keyword>
<keyword evidence="15" id="KW-0812">Transmembrane</keyword>
<feature type="transmembrane region" description="Helical" evidence="15">
    <location>
        <begin position="76"/>
        <end position="94"/>
    </location>
</feature>
<dbReference type="InterPro" id="IPR036890">
    <property type="entry name" value="HATPase_C_sf"/>
</dbReference>
<evidence type="ECO:0000256" key="2">
    <source>
        <dbReference type="ARBA" id="ARBA00001966"/>
    </source>
</evidence>
<evidence type="ECO:0000256" key="6">
    <source>
        <dbReference type="ARBA" id="ARBA00022485"/>
    </source>
</evidence>
<dbReference type="Gene3D" id="3.30.565.10">
    <property type="entry name" value="Histidine kinase-like ATPase, C-terminal domain"/>
    <property type="match status" value="1"/>
</dbReference>
<evidence type="ECO:0000256" key="8">
    <source>
        <dbReference type="ARBA" id="ARBA00022679"/>
    </source>
</evidence>
<keyword evidence="7" id="KW-0963">Cytoplasm</keyword>
<keyword evidence="6" id="KW-0004">4Fe-4S</keyword>
<protein>
    <recommendedName>
        <fullName evidence="5">Oxygen sensor histidine kinase NreB</fullName>
        <ecNumber evidence="4">2.7.13.3</ecNumber>
    </recommendedName>
    <alternativeName>
        <fullName evidence="14">Nitrogen regulation protein B</fullName>
    </alternativeName>
</protein>
<evidence type="ECO:0000313" key="17">
    <source>
        <dbReference type="EMBL" id="MFC6094557.1"/>
    </source>
</evidence>
<keyword evidence="10" id="KW-0408">Iron</keyword>
<keyword evidence="12" id="KW-0411">Iron-sulfur</keyword>
<dbReference type="PRINTS" id="PR00344">
    <property type="entry name" value="BCTRLSENSOR"/>
</dbReference>
<feature type="domain" description="Histidine kinase/HSP90-like ATPase" evidence="16">
    <location>
        <begin position="306"/>
        <end position="397"/>
    </location>
</feature>
<feature type="transmembrane region" description="Helical" evidence="15">
    <location>
        <begin position="47"/>
        <end position="64"/>
    </location>
</feature>
<keyword evidence="15" id="KW-0472">Membrane</keyword>
<evidence type="ECO:0000256" key="3">
    <source>
        <dbReference type="ARBA" id="ARBA00004496"/>
    </source>
</evidence>
<sequence>MTTVDEQLGRSREHRWNLAWGLAPYGLLVLACAVYLVSDPVGLDERLVTLGIAAGLAGWHWWFAVAHPRWWDRRSWAMAGYFVGLLALTSVLVLRGDAFQLFVPACYVLAFVALPGWPAYLGVVAANVPWLVVPGTASPSVLINLAVATPLAALVGGVVRAMEREAVRRREVNSELVAVAAENARLHALLVARAREAGIAEERARLAREIHDTVAQGLTGIVMRLEAVGELVPDPGPVRAGVDAARDLARTSLVEVRRSIEALRPGPLQDARLGDAVRQAVATWREQHGVPAAFTVTGTPQPVHSEVEVTVLRAAQEALANVGRHARARRVDVTLSYMEDVIVLDVRDDGVGFEVGSAGGFGLTALRQRVRALSGSVDVESAPGAGTAVGVAVPVIEVER</sequence>
<accession>A0ABW1PI05</accession>
<evidence type="ECO:0000256" key="1">
    <source>
        <dbReference type="ARBA" id="ARBA00000085"/>
    </source>
</evidence>
<evidence type="ECO:0000256" key="15">
    <source>
        <dbReference type="SAM" id="Phobius"/>
    </source>
</evidence>
<evidence type="ECO:0000256" key="7">
    <source>
        <dbReference type="ARBA" id="ARBA00022490"/>
    </source>
</evidence>
<dbReference type="SUPFAM" id="SSF55874">
    <property type="entry name" value="ATPase domain of HSP90 chaperone/DNA topoisomerase II/histidine kinase"/>
    <property type="match status" value="1"/>
</dbReference>
<evidence type="ECO:0000256" key="11">
    <source>
        <dbReference type="ARBA" id="ARBA00023012"/>
    </source>
</evidence>
<dbReference type="PANTHER" id="PTHR24421">
    <property type="entry name" value="NITRATE/NITRITE SENSOR PROTEIN NARX-RELATED"/>
    <property type="match status" value="1"/>
</dbReference>
<dbReference type="InterPro" id="IPR050482">
    <property type="entry name" value="Sensor_HK_TwoCompSys"/>
</dbReference>
<gene>
    <name evidence="17" type="ORF">ACFP3R_35275</name>
</gene>
<dbReference type="InterPro" id="IPR004358">
    <property type="entry name" value="Sig_transdc_His_kin-like_C"/>
</dbReference>
<comment type="caution">
    <text evidence="17">The sequence shown here is derived from an EMBL/GenBank/DDBJ whole genome shotgun (WGS) entry which is preliminary data.</text>
</comment>
<keyword evidence="6" id="KW-0479">Metal-binding</keyword>
<evidence type="ECO:0000256" key="12">
    <source>
        <dbReference type="ARBA" id="ARBA00023014"/>
    </source>
</evidence>
<evidence type="ECO:0000256" key="14">
    <source>
        <dbReference type="ARBA" id="ARBA00030800"/>
    </source>
</evidence>
<dbReference type="PIRSF" id="PIRSF037434">
    <property type="entry name" value="STHK_ChrS"/>
    <property type="match status" value="1"/>
</dbReference>
<keyword evidence="8" id="KW-0808">Transferase</keyword>
<proteinExistence type="predicted"/>
<dbReference type="EMBL" id="JBHSQO010000067">
    <property type="protein sequence ID" value="MFC6094557.1"/>
    <property type="molecule type" value="Genomic_DNA"/>
</dbReference>
<feature type="transmembrane region" description="Helical" evidence="15">
    <location>
        <begin position="141"/>
        <end position="161"/>
    </location>
</feature>
<keyword evidence="18" id="KW-1185">Reference proteome</keyword>
<dbReference type="Pfam" id="PF07730">
    <property type="entry name" value="HisKA_3"/>
    <property type="match status" value="1"/>
</dbReference>
<evidence type="ECO:0000256" key="10">
    <source>
        <dbReference type="ARBA" id="ARBA00023004"/>
    </source>
</evidence>
<dbReference type="SMART" id="SM00387">
    <property type="entry name" value="HATPase_c"/>
    <property type="match status" value="1"/>
</dbReference>
<comment type="subcellular location">
    <subcellularLocation>
        <location evidence="3">Cytoplasm</location>
    </subcellularLocation>
</comment>
<comment type="cofactor">
    <cofactor evidence="2">
        <name>[4Fe-4S] cluster</name>
        <dbReference type="ChEBI" id="CHEBI:49883"/>
    </cofactor>
</comment>
<keyword evidence="11" id="KW-0902">Two-component regulatory system</keyword>
<evidence type="ECO:0000259" key="16">
    <source>
        <dbReference type="SMART" id="SM00387"/>
    </source>
</evidence>
<comment type="function">
    <text evidence="13">Member of the two-component regulatory system NreB/NreC involved in the control of dissimilatory nitrate/nitrite reduction in response to oxygen. NreB functions as a direct oxygen sensor histidine kinase which is autophosphorylated, in the absence of oxygen, probably at the conserved histidine residue, and transfers its phosphate group probably to a conserved aspartate residue of NreC. NreB/NreC activates the expression of the nitrate (narGHJI) and nitrite (nir) reductase operons, as well as the putative nitrate transporter gene narT.</text>
</comment>
<dbReference type="Pfam" id="PF02518">
    <property type="entry name" value="HATPase_c"/>
    <property type="match status" value="1"/>
</dbReference>
<evidence type="ECO:0000256" key="13">
    <source>
        <dbReference type="ARBA" id="ARBA00024827"/>
    </source>
</evidence>
<keyword evidence="15" id="KW-1133">Transmembrane helix</keyword>
<comment type="catalytic activity">
    <reaction evidence="1">
        <text>ATP + protein L-histidine = ADP + protein N-phospho-L-histidine.</text>
        <dbReference type="EC" id="2.7.13.3"/>
    </reaction>
</comment>
<dbReference type="InterPro" id="IPR017205">
    <property type="entry name" value="Sig_transdc_His_kinase_ChrS"/>
</dbReference>
<reference evidence="18" key="1">
    <citation type="journal article" date="2019" name="Int. J. Syst. Evol. Microbiol.">
        <title>The Global Catalogue of Microorganisms (GCM) 10K type strain sequencing project: providing services to taxonomists for standard genome sequencing and annotation.</title>
        <authorList>
            <consortium name="The Broad Institute Genomics Platform"/>
            <consortium name="The Broad Institute Genome Sequencing Center for Infectious Disease"/>
            <person name="Wu L."/>
            <person name="Ma J."/>
        </authorList>
    </citation>
    <scope>NUCLEOTIDE SEQUENCE [LARGE SCALE GENOMIC DNA]</scope>
    <source>
        <strain evidence="18">CGMCC 4.7246</strain>
    </source>
</reference>
<dbReference type="Proteomes" id="UP001596220">
    <property type="component" value="Unassembled WGS sequence"/>
</dbReference>
<feature type="transmembrane region" description="Helical" evidence="15">
    <location>
        <begin position="18"/>
        <end position="38"/>
    </location>
</feature>
<dbReference type="InterPro" id="IPR003594">
    <property type="entry name" value="HATPase_dom"/>
</dbReference>
<evidence type="ECO:0000313" key="18">
    <source>
        <dbReference type="Proteomes" id="UP001596220"/>
    </source>
</evidence>
<dbReference type="Gene3D" id="1.20.5.1930">
    <property type="match status" value="1"/>
</dbReference>
<dbReference type="GO" id="GO:0016301">
    <property type="term" value="F:kinase activity"/>
    <property type="evidence" value="ECO:0007669"/>
    <property type="project" value="UniProtKB-KW"/>
</dbReference>
<name>A0ABW1PI05_9PSEU</name>
<organism evidence="17 18">
    <name type="scientific">Saccharothrix lopnurensis</name>
    <dbReference type="NCBI Taxonomy" id="1670621"/>
    <lineage>
        <taxon>Bacteria</taxon>
        <taxon>Bacillati</taxon>
        <taxon>Actinomycetota</taxon>
        <taxon>Actinomycetes</taxon>
        <taxon>Pseudonocardiales</taxon>
        <taxon>Pseudonocardiaceae</taxon>
        <taxon>Saccharothrix</taxon>
    </lineage>
</organism>
<dbReference type="InterPro" id="IPR011712">
    <property type="entry name" value="Sig_transdc_His_kin_sub3_dim/P"/>
</dbReference>
<dbReference type="PANTHER" id="PTHR24421:SF62">
    <property type="entry name" value="SENSORY TRANSDUCTION HISTIDINE KINASE"/>
    <property type="match status" value="1"/>
</dbReference>
<dbReference type="RefSeq" id="WP_380642923.1">
    <property type="nucleotide sequence ID" value="NZ_JBHSQO010000067.1"/>
</dbReference>
<evidence type="ECO:0000256" key="5">
    <source>
        <dbReference type="ARBA" id="ARBA00017322"/>
    </source>
</evidence>